<accession>A0AAV4F6S4</accession>
<keyword evidence="2" id="KW-1185">Reference proteome</keyword>
<comment type="caution">
    <text evidence="1">The sequence shown here is derived from an EMBL/GenBank/DDBJ whole genome shotgun (WGS) entry which is preliminary data.</text>
</comment>
<name>A0AAV4F6S4_9GAST</name>
<gene>
    <name evidence="1" type="ORF">ElyMa_003746200</name>
</gene>
<dbReference type="AlphaFoldDB" id="A0AAV4F6S4"/>
<evidence type="ECO:0000313" key="2">
    <source>
        <dbReference type="Proteomes" id="UP000762676"/>
    </source>
</evidence>
<reference evidence="1 2" key="1">
    <citation type="journal article" date="2021" name="Elife">
        <title>Chloroplast acquisition without the gene transfer in kleptoplastic sea slugs, Plakobranchus ocellatus.</title>
        <authorList>
            <person name="Maeda T."/>
            <person name="Takahashi S."/>
            <person name="Yoshida T."/>
            <person name="Shimamura S."/>
            <person name="Takaki Y."/>
            <person name="Nagai Y."/>
            <person name="Toyoda A."/>
            <person name="Suzuki Y."/>
            <person name="Arimoto A."/>
            <person name="Ishii H."/>
            <person name="Satoh N."/>
            <person name="Nishiyama T."/>
            <person name="Hasebe M."/>
            <person name="Maruyama T."/>
            <person name="Minagawa J."/>
            <person name="Obokata J."/>
            <person name="Shigenobu S."/>
        </authorList>
    </citation>
    <scope>NUCLEOTIDE SEQUENCE [LARGE SCALE GENOMIC DNA]</scope>
</reference>
<dbReference type="EMBL" id="BMAT01007670">
    <property type="protein sequence ID" value="GFR68922.1"/>
    <property type="molecule type" value="Genomic_DNA"/>
</dbReference>
<protein>
    <submittedName>
        <fullName evidence="1">Uncharacterized protein</fullName>
    </submittedName>
</protein>
<proteinExistence type="predicted"/>
<dbReference type="Proteomes" id="UP000762676">
    <property type="component" value="Unassembled WGS sequence"/>
</dbReference>
<evidence type="ECO:0000313" key="1">
    <source>
        <dbReference type="EMBL" id="GFR68922.1"/>
    </source>
</evidence>
<organism evidence="1 2">
    <name type="scientific">Elysia marginata</name>
    <dbReference type="NCBI Taxonomy" id="1093978"/>
    <lineage>
        <taxon>Eukaryota</taxon>
        <taxon>Metazoa</taxon>
        <taxon>Spiralia</taxon>
        <taxon>Lophotrochozoa</taxon>
        <taxon>Mollusca</taxon>
        <taxon>Gastropoda</taxon>
        <taxon>Heterobranchia</taxon>
        <taxon>Euthyneura</taxon>
        <taxon>Panpulmonata</taxon>
        <taxon>Sacoglossa</taxon>
        <taxon>Placobranchoidea</taxon>
        <taxon>Plakobranchidae</taxon>
        <taxon>Elysia</taxon>
    </lineage>
</organism>
<sequence>MFRALWLPLCGGEASRVCCALCRGLSLRLAQGYLLMAVAGASAAGLSTSAMAGLVSGEACLGLHFHNNYNDEGDNKDDDDFDYHNDDDDDDDHDYVLVQ</sequence>